<dbReference type="EMBL" id="JACJTC010000014">
    <property type="protein sequence ID" value="MBD2613519.1"/>
    <property type="molecule type" value="Genomic_DNA"/>
</dbReference>
<evidence type="ECO:0000313" key="4">
    <source>
        <dbReference type="EMBL" id="MBD2613519.1"/>
    </source>
</evidence>
<reference evidence="4 5" key="1">
    <citation type="journal article" date="2020" name="ISME J.">
        <title>Comparative genomics reveals insights into cyanobacterial evolution and habitat adaptation.</title>
        <authorList>
            <person name="Chen M.Y."/>
            <person name="Teng W.K."/>
            <person name="Zhao L."/>
            <person name="Hu C.X."/>
            <person name="Zhou Y.K."/>
            <person name="Han B.P."/>
            <person name="Song L.R."/>
            <person name="Shu W.S."/>
        </authorList>
    </citation>
    <scope>NUCLEOTIDE SEQUENCE [LARGE SCALE GENOMIC DNA]</scope>
    <source>
        <strain evidence="4 5">FACHB-252</strain>
    </source>
</reference>
<gene>
    <name evidence="4" type="ORF">H6G94_19940</name>
</gene>
<accession>A0ABR8HCP7</accession>
<dbReference type="Proteomes" id="UP000606396">
    <property type="component" value="Unassembled WGS sequence"/>
</dbReference>
<organism evidence="4 5">
    <name type="scientific">Nostoc punctiforme FACHB-252</name>
    <dbReference type="NCBI Taxonomy" id="1357509"/>
    <lineage>
        <taxon>Bacteria</taxon>
        <taxon>Bacillati</taxon>
        <taxon>Cyanobacteriota</taxon>
        <taxon>Cyanophyceae</taxon>
        <taxon>Nostocales</taxon>
        <taxon>Nostocaceae</taxon>
        <taxon>Nostoc</taxon>
    </lineage>
</organism>
<dbReference type="PROSITE" id="PS51186">
    <property type="entry name" value="GNAT"/>
    <property type="match status" value="1"/>
</dbReference>
<dbReference type="PANTHER" id="PTHR43877:SF1">
    <property type="entry name" value="ACETYLTRANSFERASE"/>
    <property type="match status" value="1"/>
</dbReference>
<proteinExistence type="predicted"/>
<feature type="domain" description="N-acetyltransferase" evidence="3">
    <location>
        <begin position="3"/>
        <end position="155"/>
    </location>
</feature>
<keyword evidence="2" id="KW-0012">Acyltransferase</keyword>
<evidence type="ECO:0000259" key="3">
    <source>
        <dbReference type="PROSITE" id="PS51186"/>
    </source>
</evidence>
<dbReference type="SUPFAM" id="SSF55729">
    <property type="entry name" value="Acyl-CoA N-acyltransferases (Nat)"/>
    <property type="match status" value="1"/>
</dbReference>
<dbReference type="CDD" id="cd04301">
    <property type="entry name" value="NAT_SF"/>
    <property type="match status" value="1"/>
</dbReference>
<name>A0ABR8HCP7_NOSPU</name>
<dbReference type="Gene3D" id="3.40.630.30">
    <property type="match status" value="1"/>
</dbReference>
<sequence length="155" mass="17571">MMFNLRQANLQDLETLIQLRLELLREVGNIKTDCDTTKLAQAIRKYLGEKIPSGEFLAWVAEVDSQIVATSGLVFFQRPPSNGNLSGIEAYVMNVYTIPMWRGQGIATAVLKEIITFVKTTEAKRLCLYATEDGKRLYEKLGLISTTKEMEIVWH</sequence>
<keyword evidence="5" id="KW-1185">Reference proteome</keyword>
<evidence type="ECO:0000313" key="5">
    <source>
        <dbReference type="Proteomes" id="UP000606396"/>
    </source>
</evidence>
<dbReference type="Pfam" id="PF00583">
    <property type="entry name" value="Acetyltransf_1"/>
    <property type="match status" value="1"/>
</dbReference>
<protein>
    <submittedName>
        <fullName evidence="4">GNAT family N-acetyltransferase</fullName>
    </submittedName>
</protein>
<comment type="caution">
    <text evidence="4">The sequence shown here is derived from an EMBL/GenBank/DDBJ whole genome shotgun (WGS) entry which is preliminary data.</text>
</comment>
<dbReference type="InterPro" id="IPR016181">
    <property type="entry name" value="Acyl_CoA_acyltransferase"/>
</dbReference>
<evidence type="ECO:0000256" key="1">
    <source>
        <dbReference type="ARBA" id="ARBA00022679"/>
    </source>
</evidence>
<dbReference type="InterPro" id="IPR000182">
    <property type="entry name" value="GNAT_dom"/>
</dbReference>
<dbReference type="PANTHER" id="PTHR43877">
    <property type="entry name" value="AMINOALKYLPHOSPHONATE N-ACETYLTRANSFERASE-RELATED-RELATED"/>
    <property type="match status" value="1"/>
</dbReference>
<dbReference type="InterPro" id="IPR050832">
    <property type="entry name" value="Bact_Acetyltransf"/>
</dbReference>
<keyword evidence="1" id="KW-0808">Transferase</keyword>
<evidence type="ECO:0000256" key="2">
    <source>
        <dbReference type="ARBA" id="ARBA00023315"/>
    </source>
</evidence>